<proteinExistence type="predicted"/>
<feature type="domain" description="Galectin" evidence="4">
    <location>
        <begin position="64"/>
        <end position="189"/>
    </location>
</feature>
<feature type="compositionally biased region" description="Polar residues" evidence="3">
    <location>
        <begin position="207"/>
        <end position="218"/>
    </location>
</feature>
<evidence type="ECO:0000256" key="1">
    <source>
        <dbReference type="ARBA" id="ARBA00022734"/>
    </source>
</evidence>
<evidence type="ECO:0000256" key="2">
    <source>
        <dbReference type="RuleBase" id="RU102079"/>
    </source>
</evidence>
<dbReference type="SMART" id="SM00908">
    <property type="entry name" value="Gal-bind_lectin"/>
    <property type="match status" value="1"/>
</dbReference>
<evidence type="ECO:0000313" key="5">
    <source>
        <dbReference type="EMBL" id="EYC03336.1"/>
    </source>
</evidence>
<keyword evidence="6" id="KW-1185">Reference proteome</keyword>
<protein>
    <recommendedName>
        <fullName evidence="2">Galectin</fullName>
    </recommendedName>
</protein>
<name>A0A016TKW8_9BILA</name>
<reference evidence="6" key="1">
    <citation type="journal article" date="2015" name="Nat. Genet.">
        <title>The genome and transcriptome of the zoonotic hookworm Ancylostoma ceylanicum identify infection-specific gene families.</title>
        <authorList>
            <person name="Schwarz E.M."/>
            <person name="Hu Y."/>
            <person name="Antoshechkin I."/>
            <person name="Miller M.M."/>
            <person name="Sternberg P.W."/>
            <person name="Aroian R.V."/>
        </authorList>
    </citation>
    <scope>NUCLEOTIDE SEQUENCE</scope>
    <source>
        <strain evidence="6">HY135</strain>
    </source>
</reference>
<gene>
    <name evidence="5" type="primary">Acey_s0094.g2698</name>
    <name evidence="5" type="ORF">Y032_0094g2698</name>
</gene>
<feature type="region of interest" description="Disordered" evidence="3">
    <location>
        <begin position="199"/>
        <end position="218"/>
    </location>
</feature>
<keyword evidence="1 2" id="KW-0430">Lectin</keyword>
<dbReference type="Pfam" id="PF00337">
    <property type="entry name" value="Gal-bind_lectin"/>
    <property type="match status" value="1"/>
</dbReference>
<sequence>MHTYIVPGTPLVLPFHEELRPNCRIDIRGEVCSPERLCVTRVVELLRSWDENRYKMIDNAVSFTRWIVAHSDCLIMVLIRTCALYSRSFFVELLCGPHSLLNIEFCFGSNRAIVLRSCSNDIDTNHSIEADNVLEAGMKFRLTIVVHNTYYDVLLNDSSIALFPHRYPPRLVQCLAISKFVNIHIIDLEGLTAKKGMTTRSMDDQPIESSLDQWNTPN</sequence>
<dbReference type="Gene3D" id="2.60.120.200">
    <property type="match status" value="1"/>
</dbReference>
<dbReference type="Proteomes" id="UP000024635">
    <property type="component" value="Unassembled WGS sequence"/>
</dbReference>
<evidence type="ECO:0000259" key="4">
    <source>
        <dbReference type="PROSITE" id="PS51304"/>
    </source>
</evidence>
<dbReference type="PROSITE" id="PS51304">
    <property type="entry name" value="GALECTIN"/>
    <property type="match status" value="1"/>
</dbReference>
<comment type="caution">
    <text evidence="5">The sequence shown here is derived from an EMBL/GenBank/DDBJ whole genome shotgun (WGS) entry which is preliminary data.</text>
</comment>
<evidence type="ECO:0000313" key="6">
    <source>
        <dbReference type="Proteomes" id="UP000024635"/>
    </source>
</evidence>
<dbReference type="OrthoDB" id="5795596at2759"/>
<dbReference type="GO" id="GO:0030246">
    <property type="term" value="F:carbohydrate binding"/>
    <property type="evidence" value="ECO:0007669"/>
    <property type="project" value="UniProtKB-UniRule"/>
</dbReference>
<dbReference type="InterPro" id="IPR013320">
    <property type="entry name" value="ConA-like_dom_sf"/>
</dbReference>
<dbReference type="SMART" id="SM00276">
    <property type="entry name" value="GLECT"/>
    <property type="match status" value="1"/>
</dbReference>
<evidence type="ECO:0000256" key="3">
    <source>
        <dbReference type="SAM" id="MobiDB-lite"/>
    </source>
</evidence>
<dbReference type="SUPFAM" id="SSF49899">
    <property type="entry name" value="Concanavalin A-like lectins/glucanases"/>
    <property type="match status" value="1"/>
</dbReference>
<organism evidence="5 6">
    <name type="scientific">Ancylostoma ceylanicum</name>
    <dbReference type="NCBI Taxonomy" id="53326"/>
    <lineage>
        <taxon>Eukaryota</taxon>
        <taxon>Metazoa</taxon>
        <taxon>Ecdysozoa</taxon>
        <taxon>Nematoda</taxon>
        <taxon>Chromadorea</taxon>
        <taxon>Rhabditida</taxon>
        <taxon>Rhabditina</taxon>
        <taxon>Rhabditomorpha</taxon>
        <taxon>Strongyloidea</taxon>
        <taxon>Ancylostomatidae</taxon>
        <taxon>Ancylostomatinae</taxon>
        <taxon>Ancylostoma</taxon>
    </lineage>
</organism>
<dbReference type="InterPro" id="IPR001079">
    <property type="entry name" value="Galectin_CRD"/>
</dbReference>
<dbReference type="EMBL" id="JARK01001430">
    <property type="protein sequence ID" value="EYC03336.1"/>
    <property type="molecule type" value="Genomic_DNA"/>
</dbReference>
<dbReference type="STRING" id="53326.A0A016TKW8"/>
<accession>A0A016TKW8</accession>
<dbReference type="AlphaFoldDB" id="A0A016TKW8"/>